<dbReference type="Gramene" id="KVI07531">
    <property type="protein sequence ID" value="KVI07531"/>
    <property type="gene ID" value="Ccrd_014109"/>
</dbReference>
<dbReference type="PANTHER" id="PTHR12411">
    <property type="entry name" value="CYSTEINE PROTEASE FAMILY C1-RELATED"/>
    <property type="match status" value="1"/>
</dbReference>
<evidence type="ECO:0000256" key="1">
    <source>
        <dbReference type="ARBA" id="ARBA00008455"/>
    </source>
</evidence>
<dbReference type="SMART" id="SM00645">
    <property type="entry name" value="Pept_C1"/>
    <property type="match status" value="1"/>
</dbReference>
<gene>
    <name evidence="6" type="ORF">Ccrd_014109</name>
</gene>
<reference evidence="6 7" key="1">
    <citation type="journal article" date="2016" name="Sci. Rep.">
        <title>The genome sequence of the outbreeding globe artichoke constructed de novo incorporating a phase-aware low-pass sequencing strategy of F1 progeny.</title>
        <authorList>
            <person name="Scaglione D."/>
            <person name="Reyes-Chin-Wo S."/>
            <person name="Acquadro A."/>
            <person name="Froenicke L."/>
            <person name="Portis E."/>
            <person name="Beitel C."/>
            <person name="Tirone M."/>
            <person name="Mauro R."/>
            <person name="Lo Monaco A."/>
            <person name="Mauromicale G."/>
            <person name="Faccioli P."/>
            <person name="Cattivelli L."/>
            <person name="Rieseberg L."/>
            <person name="Michelmore R."/>
            <person name="Lanteri S."/>
        </authorList>
    </citation>
    <scope>NUCLEOTIDE SEQUENCE [LARGE SCALE GENOMIC DNA]</scope>
    <source>
        <strain evidence="6">2C</strain>
    </source>
</reference>
<proteinExistence type="inferred from homology"/>
<feature type="domain" description="Peptidase C1A papain C-terminal" evidence="4">
    <location>
        <begin position="136"/>
        <end position="256"/>
    </location>
</feature>
<evidence type="ECO:0000259" key="5">
    <source>
        <dbReference type="SMART" id="SM00848"/>
    </source>
</evidence>
<keyword evidence="2" id="KW-1015">Disulfide bond</keyword>
<evidence type="ECO:0000313" key="7">
    <source>
        <dbReference type="Proteomes" id="UP000243975"/>
    </source>
</evidence>
<dbReference type="GO" id="GO:0006508">
    <property type="term" value="P:proteolysis"/>
    <property type="evidence" value="ECO:0007669"/>
    <property type="project" value="InterPro"/>
</dbReference>
<dbReference type="PROSITE" id="PS00639">
    <property type="entry name" value="THIOL_PROTEASE_HIS"/>
    <property type="match status" value="1"/>
</dbReference>
<evidence type="ECO:0000256" key="2">
    <source>
        <dbReference type="ARBA" id="ARBA00023157"/>
    </source>
</evidence>
<sequence>MAVSISTKQASLFFFVFVSVLACSALAHEFSILGYAPDDLACIHKVIHLFESWVVKHEKIYESLDEKLHRFEIFMDNLKHIDETNKKVSNYWLGLNEFADLSHEEFKNKFLGLKGDFPERKEESVEEFSYRDFVDLPKSVDWRKKGAVAPELIDCDTSFNSGCNGGLMDYAFAYIMKSEKVTISGYHDGVFDGHCGTELDHGVAAVGYGTSKGLDYVIVRNSWGPKWGEKGYIRMKRKTAKPQGMCGLYMMASYPTKKK</sequence>
<evidence type="ECO:0000313" key="6">
    <source>
        <dbReference type="EMBL" id="KVI07531.1"/>
    </source>
</evidence>
<dbReference type="InterPro" id="IPR013201">
    <property type="entry name" value="Prot_inhib_I29"/>
</dbReference>
<comment type="similarity">
    <text evidence="1">Belongs to the peptidase C1 family.</text>
</comment>
<keyword evidence="7" id="KW-1185">Reference proteome</keyword>
<dbReference type="STRING" id="59895.A0A124SGV0"/>
<comment type="caution">
    <text evidence="6">The sequence shown here is derived from an EMBL/GenBank/DDBJ whole genome shotgun (WGS) entry which is preliminary data.</text>
</comment>
<protein>
    <submittedName>
        <fullName evidence="6">Cysteine peptidase, histidine active site-containing protein</fullName>
    </submittedName>
</protein>
<dbReference type="Proteomes" id="UP000243975">
    <property type="component" value="Unassembled WGS sequence"/>
</dbReference>
<organism evidence="6 7">
    <name type="scientific">Cynara cardunculus var. scolymus</name>
    <name type="common">Globe artichoke</name>
    <name type="synonym">Cynara scolymus</name>
    <dbReference type="NCBI Taxonomy" id="59895"/>
    <lineage>
        <taxon>Eukaryota</taxon>
        <taxon>Viridiplantae</taxon>
        <taxon>Streptophyta</taxon>
        <taxon>Embryophyta</taxon>
        <taxon>Tracheophyta</taxon>
        <taxon>Spermatophyta</taxon>
        <taxon>Magnoliopsida</taxon>
        <taxon>eudicotyledons</taxon>
        <taxon>Gunneridae</taxon>
        <taxon>Pentapetalae</taxon>
        <taxon>asterids</taxon>
        <taxon>campanulids</taxon>
        <taxon>Asterales</taxon>
        <taxon>Asteraceae</taxon>
        <taxon>Carduoideae</taxon>
        <taxon>Cardueae</taxon>
        <taxon>Carduinae</taxon>
        <taxon>Cynara</taxon>
    </lineage>
</organism>
<dbReference type="EMBL" id="LEKV01001503">
    <property type="protein sequence ID" value="KVI07531.1"/>
    <property type="molecule type" value="Genomic_DNA"/>
</dbReference>
<evidence type="ECO:0000256" key="3">
    <source>
        <dbReference type="SAM" id="SignalP"/>
    </source>
</evidence>
<evidence type="ECO:0000259" key="4">
    <source>
        <dbReference type="SMART" id="SM00645"/>
    </source>
</evidence>
<dbReference type="OMA" id="NCHESFR"/>
<dbReference type="InterPro" id="IPR025660">
    <property type="entry name" value="Pept_his_AS"/>
</dbReference>
<dbReference type="InterPro" id="IPR000668">
    <property type="entry name" value="Peptidase_C1A_C"/>
</dbReference>
<accession>A0A124SGV0</accession>
<keyword evidence="3" id="KW-0732">Signal</keyword>
<dbReference type="Pfam" id="PF08246">
    <property type="entry name" value="Inhibitor_I29"/>
    <property type="match status" value="1"/>
</dbReference>
<dbReference type="AlphaFoldDB" id="A0A124SGV0"/>
<dbReference type="SUPFAM" id="SSF54001">
    <property type="entry name" value="Cysteine proteinases"/>
    <property type="match status" value="1"/>
</dbReference>
<name>A0A124SGV0_CYNCS</name>
<dbReference type="Pfam" id="PF00112">
    <property type="entry name" value="Peptidase_C1"/>
    <property type="match status" value="2"/>
</dbReference>
<dbReference type="GO" id="GO:0008234">
    <property type="term" value="F:cysteine-type peptidase activity"/>
    <property type="evidence" value="ECO:0007669"/>
    <property type="project" value="InterPro"/>
</dbReference>
<dbReference type="SMART" id="SM00848">
    <property type="entry name" value="Inhibitor_I29"/>
    <property type="match status" value="1"/>
</dbReference>
<dbReference type="Gene3D" id="3.90.70.10">
    <property type="entry name" value="Cysteine proteinases"/>
    <property type="match status" value="2"/>
</dbReference>
<dbReference type="InterPro" id="IPR038765">
    <property type="entry name" value="Papain-like_cys_pep_sf"/>
</dbReference>
<feature type="domain" description="Cathepsin propeptide inhibitor" evidence="5">
    <location>
        <begin position="50"/>
        <end position="106"/>
    </location>
</feature>
<dbReference type="CDD" id="cd02248">
    <property type="entry name" value="Peptidase_C1A"/>
    <property type="match status" value="1"/>
</dbReference>
<dbReference type="InterPro" id="IPR013128">
    <property type="entry name" value="Peptidase_C1A"/>
</dbReference>
<feature type="signal peptide" evidence="3">
    <location>
        <begin position="1"/>
        <end position="27"/>
    </location>
</feature>
<dbReference type="InterPro" id="IPR039417">
    <property type="entry name" value="Peptidase_C1A_papain-like"/>
</dbReference>
<feature type="chain" id="PRO_5018567193" evidence="3">
    <location>
        <begin position="28"/>
        <end position="259"/>
    </location>
</feature>